<sequence length="136" mass="15024">MPSFLYSLSIYFAFATTTPLLCAANFVSVPFTSMLRRNPARPLSGLQSSSMRSKSPANFQRHVLCTLRGSIQPPCVASRTQKTSLPRGVSPVQPSLFNLDNNVANLVLLFAAWPAPAVLRQTRTCWQPLVECRALR</sequence>
<keyword evidence="2" id="KW-1185">Reference proteome</keyword>
<evidence type="ECO:0000313" key="1">
    <source>
        <dbReference type="EMBL" id="KAK7534546.1"/>
    </source>
</evidence>
<evidence type="ECO:0000313" key="2">
    <source>
        <dbReference type="Proteomes" id="UP001365128"/>
    </source>
</evidence>
<evidence type="ECO:0008006" key="3">
    <source>
        <dbReference type="Google" id="ProtNLM"/>
    </source>
</evidence>
<dbReference type="EMBL" id="JBBPDW010000042">
    <property type="protein sequence ID" value="KAK7534546.1"/>
    <property type="molecule type" value="Genomic_DNA"/>
</dbReference>
<organism evidence="1 2">
    <name type="scientific">Phyllosticta citricarpa</name>
    <dbReference type="NCBI Taxonomy" id="55181"/>
    <lineage>
        <taxon>Eukaryota</taxon>
        <taxon>Fungi</taxon>
        <taxon>Dikarya</taxon>
        <taxon>Ascomycota</taxon>
        <taxon>Pezizomycotina</taxon>
        <taxon>Dothideomycetes</taxon>
        <taxon>Dothideomycetes incertae sedis</taxon>
        <taxon>Botryosphaeriales</taxon>
        <taxon>Phyllostictaceae</taxon>
        <taxon>Phyllosticta</taxon>
    </lineage>
</organism>
<proteinExistence type="predicted"/>
<name>A0ABR1LH52_9PEZI</name>
<protein>
    <recommendedName>
        <fullName evidence="3">Secreted protein</fullName>
    </recommendedName>
</protein>
<gene>
    <name evidence="1" type="ORF">IWX46DRAFT_310076</name>
</gene>
<dbReference type="Proteomes" id="UP001365128">
    <property type="component" value="Unassembled WGS sequence"/>
</dbReference>
<accession>A0ABR1LH52</accession>
<comment type="caution">
    <text evidence="1">The sequence shown here is derived from an EMBL/GenBank/DDBJ whole genome shotgun (WGS) entry which is preliminary data.</text>
</comment>
<reference evidence="1 2" key="1">
    <citation type="submission" date="2024-04" db="EMBL/GenBank/DDBJ databases">
        <title>Phyllosticta paracitricarpa is synonymous to the EU quarantine fungus P. citricarpa based on phylogenomic analyses.</title>
        <authorList>
            <consortium name="Lawrence Berkeley National Laboratory"/>
            <person name="Van Ingen-Buijs V.A."/>
            <person name="Van Westerhoven A.C."/>
            <person name="Haridas S."/>
            <person name="Skiadas P."/>
            <person name="Martin F."/>
            <person name="Groenewald J.Z."/>
            <person name="Crous P.W."/>
            <person name="Seidl M.F."/>
        </authorList>
    </citation>
    <scope>NUCLEOTIDE SEQUENCE [LARGE SCALE GENOMIC DNA]</scope>
    <source>
        <strain evidence="1 2">CBS 122670</strain>
    </source>
</reference>